<dbReference type="RefSeq" id="WP_281801180.1">
    <property type="nucleotide sequence ID" value="NZ_BSEC01000001.1"/>
</dbReference>
<evidence type="ECO:0000259" key="2">
    <source>
        <dbReference type="SMART" id="SM00760"/>
    </source>
</evidence>
<organism evidence="3 4">
    <name type="scientific">Methylocystis echinoides</name>
    <dbReference type="NCBI Taxonomy" id="29468"/>
    <lineage>
        <taxon>Bacteria</taxon>
        <taxon>Pseudomonadati</taxon>
        <taxon>Pseudomonadota</taxon>
        <taxon>Alphaproteobacteria</taxon>
        <taxon>Hyphomicrobiales</taxon>
        <taxon>Methylocystaceae</taxon>
        <taxon>Methylocystis</taxon>
    </lineage>
</organism>
<name>A0A9W6GSP2_9HYPH</name>
<keyword evidence="1" id="KW-1133">Transmembrane helix</keyword>
<dbReference type="CDD" id="cd06571">
    <property type="entry name" value="Bac_DnaA_C"/>
    <property type="match status" value="1"/>
</dbReference>
<feature type="transmembrane region" description="Helical" evidence="1">
    <location>
        <begin position="14"/>
        <end position="33"/>
    </location>
</feature>
<feature type="domain" description="Chromosomal replication initiator DnaA C-terminal" evidence="2">
    <location>
        <begin position="21"/>
        <end position="82"/>
    </location>
</feature>
<reference evidence="3" key="1">
    <citation type="journal article" date="2023" name="Int. J. Syst. Evol. Microbiol.">
        <title>Methylocystis iwaonis sp. nov., a type II methane-oxidizing bacterium from surface soil of a rice paddy field in Japan, and emended description of the genus Methylocystis (ex Whittenbury et al. 1970) Bowman et al. 1993.</title>
        <authorList>
            <person name="Kaise H."/>
            <person name="Sawadogo J.B."/>
            <person name="Alam M.S."/>
            <person name="Ueno C."/>
            <person name="Dianou D."/>
            <person name="Shinjo R."/>
            <person name="Asakawa S."/>
        </authorList>
    </citation>
    <scope>NUCLEOTIDE SEQUENCE</scope>
    <source>
        <strain evidence="3">LMG27198</strain>
    </source>
</reference>
<dbReference type="SUPFAM" id="SSF48295">
    <property type="entry name" value="TrpR-like"/>
    <property type="match status" value="1"/>
</dbReference>
<dbReference type="Gene3D" id="1.10.1750.10">
    <property type="match status" value="1"/>
</dbReference>
<dbReference type="GO" id="GO:0006275">
    <property type="term" value="P:regulation of DNA replication"/>
    <property type="evidence" value="ECO:0007669"/>
    <property type="project" value="InterPro"/>
</dbReference>
<dbReference type="AlphaFoldDB" id="A0A9W6GSP2"/>
<dbReference type="Proteomes" id="UP001144323">
    <property type="component" value="Unassembled WGS sequence"/>
</dbReference>
<evidence type="ECO:0000256" key="1">
    <source>
        <dbReference type="SAM" id="Phobius"/>
    </source>
</evidence>
<proteinExistence type="predicted"/>
<dbReference type="Pfam" id="PF08299">
    <property type="entry name" value="Bac_DnaA_C"/>
    <property type="match status" value="1"/>
</dbReference>
<sequence length="121" mass="13012">MTIALPDKSFAPPIAGLSAGAVAAATGVSLIAIQRPSRRRTVAQARQLAIYLHHVAMGASVSACARLFERDRATIRHAIRRVEDRRESPVFDLGAIRLEQALATQRDMVLALVTEAEGAAR</sequence>
<keyword evidence="1" id="KW-0472">Membrane</keyword>
<dbReference type="GO" id="GO:0043565">
    <property type="term" value="F:sequence-specific DNA binding"/>
    <property type="evidence" value="ECO:0007669"/>
    <property type="project" value="InterPro"/>
</dbReference>
<gene>
    <name evidence="3" type="ORF">LMG27198_11380</name>
</gene>
<keyword evidence="1" id="KW-0812">Transmembrane</keyword>
<comment type="caution">
    <text evidence="3">The sequence shown here is derived from an EMBL/GenBank/DDBJ whole genome shotgun (WGS) entry which is preliminary data.</text>
</comment>
<dbReference type="EMBL" id="BSEC01000001">
    <property type="protein sequence ID" value="GLI92146.1"/>
    <property type="molecule type" value="Genomic_DNA"/>
</dbReference>
<evidence type="ECO:0000313" key="4">
    <source>
        <dbReference type="Proteomes" id="UP001144323"/>
    </source>
</evidence>
<dbReference type="GO" id="GO:0006270">
    <property type="term" value="P:DNA replication initiation"/>
    <property type="evidence" value="ECO:0007669"/>
    <property type="project" value="InterPro"/>
</dbReference>
<evidence type="ECO:0000313" key="3">
    <source>
        <dbReference type="EMBL" id="GLI92146.1"/>
    </source>
</evidence>
<keyword evidence="4" id="KW-1185">Reference proteome</keyword>
<dbReference type="GO" id="GO:0005524">
    <property type="term" value="F:ATP binding"/>
    <property type="evidence" value="ECO:0007669"/>
    <property type="project" value="InterPro"/>
</dbReference>
<dbReference type="InterPro" id="IPR010921">
    <property type="entry name" value="Trp_repressor/repl_initiator"/>
</dbReference>
<dbReference type="SMART" id="SM00760">
    <property type="entry name" value="Bac_DnaA_C"/>
    <property type="match status" value="1"/>
</dbReference>
<accession>A0A9W6GSP2</accession>
<protein>
    <recommendedName>
        <fullName evidence="2">Chromosomal replication initiator DnaA C-terminal domain-containing protein</fullName>
    </recommendedName>
</protein>
<dbReference type="InterPro" id="IPR013159">
    <property type="entry name" value="DnaA_C"/>
</dbReference>